<evidence type="ECO:0000259" key="1">
    <source>
        <dbReference type="Pfam" id="PF03372"/>
    </source>
</evidence>
<dbReference type="AlphaFoldDB" id="A0AAE1N5Q6"/>
<comment type="caution">
    <text evidence="2">The sequence shown here is derived from an EMBL/GenBank/DDBJ whole genome shotgun (WGS) entry which is preliminary data.</text>
</comment>
<dbReference type="EMBL" id="JAWXYG010000001">
    <property type="protein sequence ID" value="KAK4283860.1"/>
    <property type="molecule type" value="Genomic_DNA"/>
</dbReference>
<reference evidence="2" key="1">
    <citation type="submission" date="2023-10" db="EMBL/GenBank/DDBJ databases">
        <title>Chromosome-level genome of the transformable northern wattle, Acacia crassicarpa.</title>
        <authorList>
            <person name="Massaro I."/>
            <person name="Sinha N.R."/>
            <person name="Poethig S."/>
            <person name="Leichty A.R."/>
        </authorList>
    </citation>
    <scope>NUCLEOTIDE SEQUENCE</scope>
    <source>
        <strain evidence="2">Acra3RX</strain>
        <tissue evidence="2">Leaf</tissue>
    </source>
</reference>
<feature type="domain" description="Endonuclease/exonuclease/phosphatase" evidence="1">
    <location>
        <begin position="4"/>
        <end position="149"/>
    </location>
</feature>
<protein>
    <recommendedName>
        <fullName evidence="1">Endonuclease/exonuclease/phosphatase domain-containing protein</fullName>
    </recommendedName>
</protein>
<dbReference type="Proteomes" id="UP001293593">
    <property type="component" value="Unassembled WGS sequence"/>
</dbReference>
<dbReference type="PANTHER" id="PTHR35218">
    <property type="entry name" value="RNASE H DOMAIN-CONTAINING PROTEIN"/>
    <property type="match status" value="1"/>
</dbReference>
<proteinExistence type="predicted"/>
<gene>
    <name evidence="2" type="ORF">QN277_000764</name>
</gene>
<dbReference type="GO" id="GO:0003824">
    <property type="term" value="F:catalytic activity"/>
    <property type="evidence" value="ECO:0007669"/>
    <property type="project" value="InterPro"/>
</dbReference>
<dbReference type="InterPro" id="IPR036691">
    <property type="entry name" value="Endo/exonu/phosph_ase_sf"/>
</dbReference>
<dbReference type="SUPFAM" id="SSF56219">
    <property type="entry name" value="DNase I-like"/>
    <property type="match status" value="1"/>
</dbReference>
<organism evidence="2 3">
    <name type="scientific">Acacia crassicarpa</name>
    <name type="common">northern wattle</name>
    <dbReference type="NCBI Taxonomy" id="499986"/>
    <lineage>
        <taxon>Eukaryota</taxon>
        <taxon>Viridiplantae</taxon>
        <taxon>Streptophyta</taxon>
        <taxon>Embryophyta</taxon>
        <taxon>Tracheophyta</taxon>
        <taxon>Spermatophyta</taxon>
        <taxon>Magnoliopsida</taxon>
        <taxon>eudicotyledons</taxon>
        <taxon>Gunneridae</taxon>
        <taxon>Pentapetalae</taxon>
        <taxon>rosids</taxon>
        <taxon>fabids</taxon>
        <taxon>Fabales</taxon>
        <taxon>Fabaceae</taxon>
        <taxon>Caesalpinioideae</taxon>
        <taxon>mimosoid clade</taxon>
        <taxon>Acacieae</taxon>
        <taxon>Acacia</taxon>
    </lineage>
</organism>
<dbReference type="InterPro" id="IPR005135">
    <property type="entry name" value="Endo/exonuclease/phosphatase"/>
</dbReference>
<accession>A0AAE1N5Q6</accession>
<dbReference type="Pfam" id="PF03372">
    <property type="entry name" value="Exo_endo_phos"/>
    <property type="match status" value="1"/>
</dbReference>
<sequence>MIIVSWNCRGAGRRALPLTIKDIVHKYCIDILCLLEPCISSTKADKVCRKLGFSHWIRVESTGFSWGIWLLWNQESFDITYLTSTTQLLHCQVKDHQSNALSLLTVVYGETNSTSRVPLWRSLRLIASHSNLPWLVLGDFNIYLSLDDKLGGADPSWASMQ</sequence>
<name>A0AAE1N5Q6_9FABA</name>
<evidence type="ECO:0000313" key="2">
    <source>
        <dbReference type="EMBL" id="KAK4283860.1"/>
    </source>
</evidence>
<dbReference type="Gene3D" id="3.60.10.10">
    <property type="entry name" value="Endonuclease/exonuclease/phosphatase"/>
    <property type="match status" value="1"/>
</dbReference>
<dbReference type="PANTHER" id="PTHR35218:SF9">
    <property type="entry name" value="ENDONUCLEASE_EXONUCLEASE_PHOSPHATASE DOMAIN-CONTAINING PROTEIN"/>
    <property type="match status" value="1"/>
</dbReference>
<evidence type="ECO:0000313" key="3">
    <source>
        <dbReference type="Proteomes" id="UP001293593"/>
    </source>
</evidence>
<keyword evidence="3" id="KW-1185">Reference proteome</keyword>